<dbReference type="GO" id="GO:0000162">
    <property type="term" value="P:L-tryptophan biosynthetic process"/>
    <property type="evidence" value="ECO:0007669"/>
    <property type="project" value="UniProtKB-UniRule"/>
</dbReference>
<keyword evidence="3 10" id="KW-0328">Glycosyltransferase</keyword>
<dbReference type="InterPro" id="IPR000312">
    <property type="entry name" value="Glycosyl_Trfase_fam3"/>
</dbReference>
<dbReference type="SUPFAM" id="SSF47648">
    <property type="entry name" value="Nucleoside phosphorylase/phosphoribosyltransferase N-terminal domain"/>
    <property type="match status" value="1"/>
</dbReference>
<comment type="caution">
    <text evidence="10">Lacks conserved residue(s) required for the propagation of feature annotation.</text>
</comment>
<dbReference type="NCBIfam" id="NF011201">
    <property type="entry name" value="PRK14607.1"/>
    <property type="match status" value="1"/>
</dbReference>
<comment type="subunit">
    <text evidence="10">Homodimer.</text>
</comment>
<name>A0A8A0RIH7_9FIRM</name>
<evidence type="ECO:0000256" key="4">
    <source>
        <dbReference type="ARBA" id="ARBA00022679"/>
    </source>
</evidence>
<dbReference type="PRINTS" id="PR00096">
    <property type="entry name" value="GATASE"/>
</dbReference>
<feature type="binding site" evidence="10">
    <location>
        <position position="283"/>
    </location>
    <ligand>
        <name>Mg(2+)</name>
        <dbReference type="ChEBI" id="CHEBI:18420"/>
        <label>1</label>
    </ligand>
</feature>
<dbReference type="RefSeq" id="WP_206708320.1">
    <property type="nucleotide sequence ID" value="NZ_CP059066.1"/>
</dbReference>
<dbReference type="PANTHER" id="PTHR43285:SF2">
    <property type="entry name" value="ANTHRANILATE PHOSPHORIBOSYLTRANSFERASE"/>
    <property type="match status" value="1"/>
</dbReference>
<keyword evidence="7 10" id="KW-0057">Aromatic amino acid biosynthesis</keyword>
<feature type="binding site" evidence="10">
    <location>
        <position position="279"/>
    </location>
    <ligand>
        <name>5-phospho-alpha-D-ribose 1-diphosphate</name>
        <dbReference type="ChEBI" id="CHEBI:58017"/>
    </ligand>
</feature>
<feature type="binding site" evidence="10">
    <location>
        <begin position="281"/>
        <end position="284"/>
    </location>
    <ligand>
        <name>5-phospho-alpha-D-ribose 1-diphosphate</name>
        <dbReference type="ChEBI" id="CHEBI:58017"/>
    </ligand>
</feature>
<dbReference type="HAMAP" id="MF_00211">
    <property type="entry name" value="TrpD"/>
    <property type="match status" value="1"/>
</dbReference>
<comment type="catalytic activity">
    <reaction evidence="8 10">
        <text>N-(5-phospho-beta-D-ribosyl)anthranilate + diphosphate = 5-phospho-alpha-D-ribose 1-diphosphate + anthranilate</text>
        <dbReference type="Rhea" id="RHEA:11768"/>
        <dbReference type="ChEBI" id="CHEBI:16567"/>
        <dbReference type="ChEBI" id="CHEBI:18277"/>
        <dbReference type="ChEBI" id="CHEBI:33019"/>
        <dbReference type="ChEBI" id="CHEBI:58017"/>
        <dbReference type="EC" id="2.4.2.18"/>
    </reaction>
</comment>
<dbReference type="SUPFAM" id="SSF52418">
    <property type="entry name" value="Nucleoside phosphorylase/phosphoribosyltransferase catalytic domain"/>
    <property type="match status" value="1"/>
</dbReference>
<dbReference type="Pfam" id="PF00117">
    <property type="entry name" value="GATase"/>
    <property type="match status" value="1"/>
</dbReference>
<feature type="domain" description="Glycosyl transferase family 3" evidence="12">
    <location>
        <begin position="265"/>
        <end position="515"/>
    </location>
</feature>
<sequence length="532" mass="58050">MILVIDNYDSFTYNLVQYIGEFRNDIRVYRNDEITVEEVRKMAPERIIISPGPCTPYEAGVSIDIIRELGPKIPIFGVCLGHQAIGAAFGGRVVKASRLVHGKTSVIEHDGTGIFKGVQNPLTAVRYHSLALERESLPRCLKITATAEDGTIMGVKHVDYPIVGVQFHPESIMTSEGKKIIKNMLEVDFKMNFKDVIVKVVEGRDLTEEEAGFAMERIMEGEATPAQIGSFITALRMKGEKVEEITGFARVMREKAEKIVTRHRILMDTCGTGGDRSNSFNISTAAAFVIAGTGVAVAKHGNRSVSSRSGSADVLEALGVNINMKPAEVGECIDKIGLGFMFAPVFHGAMKFAAGPRREVGIRTVFNILGPLTNPAGPQYQLLGVYHPDLTEPVAHVLKNMGVVRAMVVHGMDSLDEISISGVTKVSEVRDGEITTYYISPQDFGIEQRPLSEIQGYGPKENSRILMGILEGQKNPYRDVVLINAAAALVVCGTAENFKDGICKARDSIDSGRALNKLKQLQEFSGRFAKCS</sequence>
<feature type="domain" description="Glutamine amidotransferase" evidence="11">
    <location>
        <begin position="3"/>
        <end position="184"/>
    </location>
</feature>
<dbReference type="NCBIfam" id="TIGR01245">
    <property type="entry name" value="trpD"/>
    <property type="match status" value="1"/>
</dbReference>
<keyword evidence="15" id="KW-1185">Reference proteome</keyword>
<dbReference type="InterPro" id="IPR017926">
    <property type="entry name" value="GATASE"/>
</dbReference>
<dbReference type="PRINTS" id="PR00099">
    <property type="entry name" value="CPSGATASE"/>
</dbReference>
<dbReference type="InterPro" id="IPR006221">
    <property type="entry name" value="TrpG/PapA_dom"/>
</dbReference>
<evidence type="ECO:0000256" key="10">
    <source>
        <dbReference type="HAMAP-Rule" id="MF_00211"/>
    </source>
</evidence>
<comment type="similarity">
    <text evidence="9">In the C-terminal section; belongs to the anthranilate phosphoribosyltransferase family.</text>
</comment>
<evidence type="ECO:0000259" key="11">
    <source>
        <dbReference type="Pfam" id="PF00117"/>
    </source>
</evidence>
<comment type="pathway">
    <text evidence="1 10">Amino-acid biosynthesis; L-tryptophan biosynthesis; L-tryptophan from chorismate: step 2/5.</text>
</comment>
<dbReference type="NCBIfam" id="TIGR00566">
    <property type="entry name" value="trpG_papA"/>
    <property type="match status" value="1"/>
</dbReference>
<comment type="cofactor">
    <cofactor evidence="10">
        <name>Mg(2+)</name>
        <dbReference type="ChEBI" id="CHEBI:18420"/>
    </cofactor>
    <text evidence="10">Binds 2 magnesium ions per monomer.</text>
</comment>
<dbReference type="EMBL" id="CP059066">
    <property type="protein sequence ID" value="QSQ08085.1"/>
    <property type="molecule type" value="Genomic_DNA"/>
</dbReference>
<dbReference type="FunFam" id="3.40.1030.10:FF:000002">
    <property type="entry name" value="Anthranilate phosphoribosyltransferase"/>
    <property type="match status" value="1"/>
</dbReference>
<dbReference type="EC" id="2.4.2.18" evidence="10"/>
<dbReference type="SUPFAM" id="SSF52317">
    <property type="entry name" value="Class I glutamine amidotransferase-like"/>
    <property type="match status" value="1"/>
</dbReference>
<keyword evidence="10" id="KW-0460">Magnesium</keyword>
<evidence type="ECO:0000313" key="14">
    <source>
        <dbReference type="EMBL" id="QSQ08085.1"/>
    </source>
</evidence>
<protein>
    <recommendedName>
        <fullName evidence="10">Anthranilate phosphoribosyltransferase</fullName>
        <ecNumber evidence="10">2.4.2.18</ecNumber>
    </recommendedName>
</protein>
<dbReference type="InterPro" id="IPR036320">
    <property type="entry name" value="Glycosyl_Trfase_fam3_N_dom_sf"/>
</dbReference>
<feature type="binding site" evidence="10">
    <location>
        <position position="271"/>
    </location>
    <ligand>
        <name>anthranilate</name>
        <dbReference type="ChEBI" id="CHEBI:16567"/>
        <label>1</label>
    </ligand>
</feature>
<keyword evidence="4 10" id="KW-0808">Transferase</keyword>
<feature type="binding site" evidence="10">
    <location>
        <position position="417"/>
    </location>
    <ligand>
        <name>Mg(2+)</name>
        <dbReference type="ChEBI" id="CHEBI:18420"/>
        <label>2</label>
    </ligand>
</feature>
<dbReference type="GO" id="GO:0004048">
    <property type="term" value="F:anthranilate phosphoribosyltransferase activity"/>
    <property type="evidence" value="ECO:0007669"/>
    <property type="project" value="UniProtKB-UniRule"/>
</dbReference>
<dbReference type="UniPathway" id="UPA00035">
    <property type="reaction ID" value="UER00041"/>
</dbReference>
<dbReference type="KEGG" id="kme:H0A61_00405"/>
<dbReference type="FunFam" id="3.40.50.880:FF:000003">
    <property type="entry name" value="Anthranilate synthase component II"/>
    <property type="match status" value="1"/>
</dbReference>
<feature type="binding site" evidence="10">
    <location>
        <position position="311"/>
    </location>
    <ligand>
        <name>5-phospho-alpha-D-ribose 1-diphosphate</name>
        <dbReference type="ChEBI" id="CHEBI:58017"/>
    </ligand>
</feature>
<dbReference type="InterPro" id="IPR035902">
    <property type="entry name" value="Nuc_phospho_transferase"/>
</dbReference>
<dbReference type="CDD" id="cd01743">
    <property type="entry name" value="GATase1_Anthranilate_Synthase"/>
    <property type="match status" value="1"/>
</dbReference>
<dbReference type="Proteomes" id="UP000662904">
    <property type="component" value="Chromosome"/>
</dbReference>
<dbReference type="InterPro" id="IPR005940">
    <property type="entry name" value="Anthranilate_Pribosyl_Tfrase"/>
</dbReference>
<keyword evidence="6" id="KW-0315">Glutamine amidotransferase</keyword>
<feature type="binding site" evidence="10">
    <location>
        <position position="416"/>
    </location>
    <ligand>
        <name>Mg(2+)</name>
        <dbReference type="ChEBI" id="CHEBI:18420"/>
        <label>2</label>
    </ligand>
</feature>
<dbReference type="GO" id="GO:0000287">
    <property type="term" value="F:magnesium ion binding"/>
    <property type="evidence" value="ECO:0007669"/>
    <property type="project" value="UniProtKB-UniRule"/>
</dbReference>
<organism evidence="14 15">
    <name type="scientific">Koleobacter methoxysyntrophicus</name>
    <dbReference type="NCBI Taxonomy" id="2751313"/>
    <lineage>
        <taxon>Bacteria</taxon>
        <taxon>Bacillati</taxon>
        <taxon>Bacillota</taxon>
        <taxon>Clostridia</taxon>
        <taxon>Koleobacterales</taxon>
        <taxon>Koleobacteraceae</taxon>
        <taxon>Koleobacter</taxon>
    </lineage>
</organism>
<dbReference type="GO" id="GO:0005829">
    <property type="term" value="C:cytosol"/>
    <property type="evidence" value="ECO:0007669"/>
    <property type="project" value="TreeGrafter"/>
</dbReference>
<keyword evidence="10" id="KW-0479">Metal-binding</keyword>
<evidence type="ECO:0000256" key="9">
    <source>
        <dbReference type="ARBA" id="ARBA00061188"/>
    </source>
</evidence>
<dbReference type="InterPro" id="IPR017459">
    <property type="entry name" value="Glycosyl_Trfase_fam3_N_dom"/>
</dbReference>
<evidence type="ECO:0000259" key="13">
    <source>
        <dbReference type="Pfam" id="PF02885"/>
    </source>
</evidence>
<feature type="binding site" evidence="10">
    <location>
        <position position="417"/>
    </location>
    <ligand>
        <name>Mg(2+)</name>
        <dbReference type="ChEBI" id="CHEBI:18420"/>
        <label>1</label>
    </ligand>
</feature>
<evidence type="ECO:0000259" key="12">
    <source>
        <dbReference type="Pfam" id="PF00591"/>
    </source>
</evidence>
<evidence type="ECO:0000256" key="6">
    <source>
        <dbReference type="ARBA" id="ARBA00022962"/>
    </source>
</evidence>
<evidence type="ECO:0000256" key="2">
    <source>
        <dbReference type="ARBA" id="ARBA00022605"/>
    </source>
</evidence>
<proteinExistence type="inferred from homology"/>
<dbReference type="InterPro" id="IPR029062">
    <property type="entry name" value="Class_I_gatase-like"/>
</dbReference>
<evidence type="ECO:0000256" key="8">
    <source>
        <dbReference type="ARBA" id="ARBA00052328"/>
    </source>
</evidence>
<keyword evidence="2 10" id="KW-0028">Amino-acid biosynthesis</keyword>
<feature type="binding site" evidence="10">
    <location>
        <position position="357"/>
    </location>
    <ligand>
        <name>anthranilate</name>
        <dbReference type="ChEBI" id="CHEBI:16567"/>
        <label>2</label>
    </ligand>
</feature>
<feature type="domain" description="Glycosyl transferase family 3 N-terminal" evidence="13">
    <location>
        <begin position="194"/>
        <end position="256"/>
    </location>
</feature>
<keyword evidence="5 10" id="KW-0822">Tryptophan biosynthesis</keyword>
<dbReference type="Pfam" id="PF00591">
    <property type="entry name" value="Glycos_transf_3"/>
    <property type="match status" value="1"/>
</dbReference>
<evidence type="ECO:0000313" key="15">
    <source>
        <dbReference type="Proteomes" id="UP000662904"/>
    </source>
</evidence>
<dbReference type="Gene3D" id="1.20.970.10">
    <property type="entry name" value="Transferase, Pyrimidine Nucleoside Phosphorylase, Chain C"/>
    <property type="match status" value="1"/>
</dbReference>
<dbReference type="Gene3D" id="3.40.50.880">
    <property type="match status" value="1"/>
</dbReference>
<evidence type="ECO:0000256" key="1">
    <source>
        <dbReference type="ARBA" id="ARBA00004907"/>
    </source>
</evidence>
<comment type="similarity">
    <text evidence="10">Belongs to the anthranilate phosphoribosyltransferase family.</text>
</comment>
<feature type="binding site" evidence="10">
    <location>
        <position position="271"/>
    </location>
    <ligand>
        <name>5-phospho-alpha-D-ribose 1-diphosphate</name>
        <dbReference type="ChEBI" id="CHEBI:58017"/>
    </ligand>
</feature>
<dbReference type="AlphaFoldDB" id="A0A8A0RIH7"/>
<dbReference type="Gene3D" id="3.40.1030.10">
    <property type="entry name" value="Nucleoside phosphorylase/phosphoribosyltransferase catalytic domain"/>
    <property type="match status" value="1"/>
</dbReference>
<reference evidence="14" key="1">
    <citation type="submission" date="2020-07" db="EMBL/GenBank/DDBJ databases">
        <title>Koleobacter methoxysyntrophicus gen. nov., sp. nov., a novel anaerobic bacterium isolated from deep subsurface oil field and proposal of Koleobacterales ord. nov. in the phylum Firmicutes.</title>
        <authorList>
            <person name="Sakamoto S."/>
            <person name="Tamaki H."/>
        </authorList>
    </citation>
    <scope>NUCLEOTIDE SEQUENCE</scope>
    <source>
        <strain evidence="14">NRmbB1</strain>
    </source>
</reference>
<gene>
    <name evidence="14" type="primary">trpGD</name>
    <name evidence="10" type="synonym">trpD</name>
    <name evidence="14" type="ORF">H0A61_00405</name>
</gene>
<dbReference type="PANTHER" id="PTHR43285">
    <property type="entry name" value="ANTHRANILATE PHOSPHORIBOSYLTRANSFERASE"/>
    <property type="match status" value="1"/>
</dbReference>
<dbReference type="PRINTS" id="PR00097">
    <property type="entry name" value="ANTSNTHASEII"/>
</dbReference>
<evidence type="ECO:0000256" key="7">
    <source>
        <dbReference type="ARBA" id="ARBA00023141"/>
    </source>
</evidence>
<accession>A0A8A0RIH7</accession>
<dbReference type="Pfam" id="PF02885">
    <property type="entry name" value="Glycos_trans_3N"/>
    <property type="match status" value="1"/>
</dbReference>
<feature type="binding site" evidence="10">
    <location>
        <begin position="274"/>
        <end position="275"/>
    </location>
    <ligand>
        <name>5-phospho-alpha-D-ribose 1-diphosphate</name>
        <dbReference type="ChEBI" id="CHEBI:58017"/>
    </ligand>
</feature>
<evidence type="ECO:0000256" key="3">
    <source>
        <dbReference type="ARBA" id="ARBA00022676"/>
    </source>
</evidence>
<dbReference type="PROSITE" id="PS51273">
    <property type="entry name" value="GATASE_TYPE_1"/>
    <property type="match status" value="1"/>
</dbReference>
<comment type="function">
    <text evidence="10">Catalyzes the transfer of the phosphoribosyl group of 5-phosphorylribose-1-pyrophosphate (PRPP) to anthranilate to yield N-(5'-phosphoribosyl)-anthranilate (PRA).</text>
</comment>
<feature type="binding site" evidence="10">
    <location>
        <position position="302"/>
    </location>
    <ligand>
        <name>anthranilate</name>
        <dbReference type="ChEBI" id="CHEBI:16567"/>
        <label>1</label>
    </ligand>
</feature>
<evidence type="ECO:0000256" key="5">
    <source>
        <dbReference type="ARBA" id="ARBA00022822"/>
    </source>
</evidence>
<feature type="binding site" evidence="10">
    <location>
        <begin position="299"/>
        <end position="307"/>
    </location>
    <ligand>
        <name>5-phospho-alpha-D-ribose 1-diphosphate</name>
        <dbReference type="ChEBI" id="CHEBI:58017"/>
    </ligand>
</feature>